<dbReference type="Gene3D" id="2.60.40.420">
    <property type="entry name" value="Cupredoxins - blue copper proteins"/>
    <property type="match status" value="1"/>
</dbReference>
<evidence type="ECO:0000256" key="8">
    <source>
        <dbReference type="ARBA" id="ARBA00022982"/>
    </source>
</evidence>
<organism evidence="20 21">
    <name type="scientific">Pseudaminobacter soli</name>
    <name type="common">ex Zhang et al. 2022</name>
    <dbReference type="NCBI Taxonomy" id="2831468"/>
    <lineage>
        <taxon>Bacteria</taxon>
        <taxon>Pseudomonadati</taxon>
        <taxon>Pseudomonadota</taxon>
        <taxon>Alphaproteobacteria</taxon>
        <taxon>Hyphomicrobiales</taxon>
        <taxon>Phyllobacteriaceae</taxon>
        <taxon>Pseudaminobacter</taxon>
    </lineage>
</organism>
<dbReference type="InterPro" id="IPR045187">
    <property type="entry name" value="CcO_II"/>
</dbReference>
<dbReference type="PROSITE" id="PS50857">
    <property type="entry name" value="COX2_CUA"/>
    <property type="match status" value="1"/>
</dbReference>
<evidence type="ECO:0000256" key="4">
    <source>
        <dbReference type="ARBA" id="ARBA00022617"/>
    </source>
</evidence>
<comment type="similarity">
    <text evidence="2">Belongs to the cytochrome c oxidase subunit 2 family.</text>
</comment>
<comment type="catalytic activity">
    <reaction evidence="15">
        <text>4 Fe(II)-[cytochrome c] + O2 + 8 H(+)(in) = 4 Fe(III)-[cytochrome c] + 2 H2O + 4 H(+)(out)</text>
        <dbReference type="Rhea" id="RHEA:11436"/>
        <dbReference type="Rhea" id="RHEA-COMP:10350"/>
        <dbReference type="Rhea" id="RHEA-COMP:14399"/>
        <dbReference type="ChEBI" id="CHEBI:15377"/>
        <dbReference type="ChEBI" id="CHEBI:15378"/>
        <dbReference type="ChEBI" id="CHEBI:15379"/>
        <dbReference type="ChEBI" id="CHEBI:29033"/>
        <dbReference type="ChEBI" id="CHEBI:29034"/>
        <dbReference type="EC" id="7.1.1.9"/>
    </reaction>
</comment>
<accession>A0A942DVJ6</accession>
<comment type="subcellular location">
    <subcellularLocation>
        <location evidence="1">Membrane</location>
        <topology evidence="1">Multi-pass membrane protein</topology>
    </subcellularLocation>
</comment>
<proteinExistence type="inferred from homology"/>
<comment type="function">
    <text evidence="13">Subunits I and II form the functional core of the enzyme complex. Electrons originating in cytochrome c are transferred via heme a and Cu(A) to the binuclear center formed by heme a3 and Cu(B).</text>
</comment>
<evidence type="ECO:0000256" key="11">
    <source>
        <dbReference type="ARBA" id="ARBA00023008"/>
    </source>
</evidence>
<feature type="domain" description="Cytochrome oxidase subunit II copper A binding" evidence="18">
    <location>
        <begin position="144"/>
        <end position="259"/>
    </location>
</feature>
<evidence type="ECO:0000256" key="12">
    <source>
        <dbReference type="ARBA" id="ARBA00023136"/>
    </source>
</evidence>
<dbReference type="SUPFAM" id="SSF49503">
    <property type="entry name" value="Cupredoxins"/>
    <property type="match status" value="1"/>
</dbReference>
<keyword evidence="21" id="KW-1185">Reference proteome</keyword>
<evidence type="ECO:0000256" key="17">
    <source>
        <dbReference type="SAM" id="Phobius"/>
    </source>
</evidence>
<keyword evidence="10 16" id="KW-0408">Iron</keyword>
<protein>
    <recommendedName>
        <fullName evidence="14">Cytochrome aa3 subunit 2</fullName>
    </recommendedName>
</protein>
<gene>
    <name evidence="20" type="primary">coxB</name>
    <name evidence="20" type="ORF">KEU06_02705</name>
</gene>
<keyword evidence="7 16" id="KW-0479">Metal-binding</keyword>
<comment type="caution">
    <text evidence="20">The sequence shown here is derived from an EMBL/GenBank/DDBJ whole genome shotgun (WGS) entry which is preliminary data.</text>
</comment>
<dbReference type="PROSITE" id="PS51007">
    <property type="entry name" value="CYTC"/>
    <property type="match status" value="1"/>
</dbReference>
<dbReference type="NCBIfam" id="TIGR02866">
    <property type="entry name" value="CoxB"/>
    <property type="match status" value="1"/>
</dbReference>
<sequence>MPILRARARPTGAAEKGGALTLASRRARNNGSQSGRRLCVAFLTVTSVPALGQASALDPAGAEASSIATLFWAMVVGGALLWLFVVSLMLYGIRRRRRVHDEWTAGRLIFWAGAVFPVVTLFLLLGYALWLMPQLRPWAPAQAAATLRIEVEGRQFWWRAVYHRPGDQPVVTANEIRLPVGERVEFTLTSSDVIHSFWIPPLGGKMDMIPGRTNRLSILATKPGTFRGPCAEFCGASHALMAFSAISMEPEAFRSWLAAEAGPARPQPSDGARLFVENGCGACHTIRGTAASGEVGPDLTHVGSRLMIGAGTLPNTEEAIARFIAEPDVVKPGSTMPPFRMLPETEIRAMAAYLKALQ</sequence>
<evidence type="ECO:0000313" key="20">
    <source>
        <dbReference type="EMBL" id="MBS3647536.1"/>
    </source>
</evidence>
<evidence type="ECO:0000256" key="3">
    <source>
        <dbReference type="ARBA" id="ARBA00022448"/>
    </source>
</evidence>
<keyword evidence="11" id="KW-0186">Copper</keyword>
<evidence type="ECO:0000259" key="18">
    <source>
        <dbReference type="PROSITE" id="PS50857"/>
    </source>
</evidence>
<name>A0A942DVJ6_9HYPH</name>
<dbReference type="GO" id="GO:0005507">
    <property type="term" value="F:copper ion binding"/>
    <property type="evidence" value="ECO:0007669"/>
    <property type="project" value="InterPro"/>
</dbReference>
<dbReference type="InterPro" id="IPR008972">
    <property type="entry name" value="Cupredoxin"/>
</dbReference>
<keyword evidence="5" id="KW-0679">Respiratory chain</keyword>
<dbReference type="AlphaFoldDB" id="A0A942DVJ6"/>
<feature type="domain" description="Cytochrome c" evidence="19">
    <location>
        <begin position="266"/>
        <end position="358"/>
    </location>
</feature>
<keyword evidence="9 17" id="KW-1133">Transmembrane helix</keyword>
<dbReference type="PANTHER" id="PTHR22888">
    <property type="entry name" value="CYTOCHROME C OXIDASE, SUBUNIT II"/>
    <property type="match status" value="1"/>
</dbReference>
<feature type="transmembrane region" description="Helical" evidence="17">
    <location>
        <begin position="69"/>
        <end position="93"/>
    </location>
</feature>
<evidence type="ECO:0000259" key="19">
    <source>
        <dbReference type="PROSITE" id="PS51007"/>
    </source>
</evidence>
<evidence type="ECO:0000313" key="21">
    <source>
        <dbReference type="Proteomes" id="UP000680348"/>
    </source>
</evidence>
<evidence type="ECO:0000256" key="1">
    <source>
        <dbReference type="ARBA" id="ARBA00004141"/>
    </source>
</evidence>
<evidence type="ECO:0000256" key="10">
    <source>
        <dbReference type="ARBA" id="ARBA00023004"/>
    </source>
</evidence>
<dbReference type="InterPro" id="IPR014222">
    <property type="entry name" value="Cyt_c_oxidase_su2"/>
</dbReference>
<dbReference type="GO" id="GO:0020037">
    <property type="term" value="F:heme binding"/>
    <property type="evidence" value="ECO:0007669"/>
    <property type="project" value="InterPro"/>
</dbReference>
<evidence type="ECO:0000256" key="6">
    <source>
        <dbReference type="ARBA" id="ARBA00022692"/>
    </source>
</evidence>
<dbReference type="InterPro" id="IPR002429">
    <property type="entry name" value="CcO_II-like_C"/>
</dbReference>
<evidence type="ECO:0000256" key="7">
    <source>
        <dbReference type="ARBA" id="ARBA00022723"/>
    </source>
</evidence>
<evidence type="ECO:0000256" key="16">
    <source>
        <dbReference type="PROSITE-ProRule" id="PRU00433"/>
    </source>
</evidence>
<evidence type="ECO:0000256" key="9">
    <source>
        <dbReference type="ARBA" id="ARBA00022989"/>
    </source>
</evidence>
<evidence type="ECO:0000256" key="13">
    <source>
        <dbReference type="ARBA" id="ARBA00024688"/>
    </source>
</evidence>
<feature type="transmembrane region" description="Helical" evidence="17">
    <location>
        <begin position="105"/>
        <end position="130"/>
    </location>
</feature>
<keyword evidence="12 17" id="KW-0472">Membrane</keyword>
<dbReference type="InterPro" id="IPR001505">
    <property type="entry name" value="Copper_CuA"/>
</dbReference>
<reference evidence="20" key="1">
    <citation type="submission" date="2021-04" db="EMBL/GenBank/DDBJ databases">
        <title>Pseudaminobacter soli sp. nov., isolated from paddy soil contaminated by heavy metals.</title>
        <authorList>
            <person name="Zhang K."/>
        </authorList>
    </citation>
    <scope>NUCLEOTIDE SEQUENCE</scope>
    <source>
        <strain evidence="20">19-2017</strain>
    </source>
</reference>
<dbReference type="PANTHER" id="PTHR22888:SF9">
    <property type="entry name" value="CYTOCHROME C OXIDASE SUBUNIT 2"/>
    <property type="match status" value="1"/>
</dbReference>
<evidence type="ECO:0000256" key="2">
    <source>
        <dbReference type="ARBA" id="ARBA00007866"/>
    </source>
</evidence>
<dbReference type="GO" id="GO:0016020">
    <property type="term" value="C:membrane"/>
    <property type="evidence" value="ECO:0007669"/>
    <property type="project" value="UniProtKB-SubCell"/>
</dbReference>
<evidence type="ECO:0000256" key="14">
    <source>
        <dbReference type="ARBA" id="ARBA00031399"/>
    </source>
</evidence>
<keyword evidence="4 16" id="KW-0349">Heme</keyword>
<keyword evidence="8" id="KW-0249">Electron transport</keyword>
<evidence type="ECO:0000256" key="5">
    <source>
        <dbReference type="ARBA" id="ARBA00022660"/>
    </source>
</evidence>
<dbReference type="PROSITE" id="PS00078">
    <property type="entry name" value="COX2"/>
    <property type="match status" value="1"/>
</dbReference>
<dbReference type="Pfam" id="PF00034">
    <property type="entry name" value="Cytochrom_C"/>
    <property type="match status" value="1"/>
</dbReference>
<dbReference type="GO" id="GO:0042773">
    <property type="term" value="P:ATP synthesis coupled electron transport"/>
    <property type="evidence" value="ECO:0007669"/>
    <property type="project" value="TreeGrafter"/>
</dbReference>
<evidence type="ECO:0000256" key="15">
    <source>
        <dbReference type="ARBA" id="ARBA00047816"/>
    </source>
</evidence>
<dbReference type="Proteomes" id="UP000680348">
    <property type="component" value="Unassembled WGS sequence"/>
</dbReference>
<dbReference type="InterPro" id="IPR036909">
    <property type="entry name" value="Cyt_c-like_dom_sf"/>
</dbReference>
<feature type="transmembrane region" description="Helical" evidence="17">
    <location>
        <begin position="38"/>
        <end position="57"/>
    </location>
</feature>
<dbReference type="GO" id="GO:0016491">
    <property type="term" value="F:oxidoreductase activity"/>
    <property type="evidence" value="ECO:0007669"/>
    <property type="project" value="InterPro"/>
</dbReference>
<keyword evidence="3" id="KW-0813">Transport</keyword>
<dbReference type="EMBL" id="JAGWCR010000001">
    <property type="protein sequence ID" value="MBS3647536.1"/>
    <property type="molecule type" value="Genomic_DNA"/>
</dbReference>
<dbReference type="GO" id="GO:0004129">
    <property type="term" value="F:cytochrome-c oxidase activity"/>
    <property type="evidence" value="ECO:0007669"/>
    <property type="project" value="UniProtKB-EC"/>
</dbReference>
<dbReference type="InterPro" id="IPR034236">
    <property type="entry name" value="CuRO_CcO_Caa3_II"/>
</dbReference>
<dbReference type="InterPro" id="IPR009056">
    <property type="entry name" value="Cyt_c-like_dom"/>
</dbReference>
<dbReference type="CDD" id="cd04213">
    <property type="entry name" value="CuRO_CcO_Caa3_II"/>
    <property type="match status" value="1"/>
</dbReference>
<dbReference type="SUPFAM" id="SSF46626">
    <property type="entry name" value="Cytochrome c"/>
    <property type="match status" value="1"/>
</dbReference>
<dbReference type="Pfam" id="PF00116">
    <property type="entry name" value="COX2"/>
    <property type="match status" value="1"/>
</dbReference>
<keyword evidence="6 17" id="KW-0812">Transmembrane</keyword>